<dbReference type="EMBL" id="SOBG01000005">
    <property type="protein sequence ID" value="TDT69808.1"/>
    <property type="molecule type" value="Genomic_DNA"/>
</dbReference>
<proteinExistence type="inferred from homology"/>
<keyword evidence="4" id="KW-1185">Reference proteome</keyword>
<accession>A0AA46I5C5</accession>
<organism evidence="3 4">
    <name type="scientific">Hypnocyclicus thermotrophus</name>
    <dbReference type="NCBI Taxonomy" id="1627895"/>
    <lineage>
        <taxon>Bacteria</taxon>
        <taxon>Fusobacteriati</taxon>
        <taxon>Fusobacteriota</taxon>
        <taxon>Fusobacteriia</taxon>
        <taxon>Fusobacteriales</taxon>
        <taxon>Fusobacteriaceae</taxon>
        <taxon>Hypnocyclicus</taxon>
    </lineage>
</organism>
<dbReference type="InterPro" id="IPR004193">
    <property type="entry name" value="Glyco_hydro_13_N"/>
</dbReference>
<dbReference type="Pfam" id="PF02922">
    <property type="entry name" value="CBM_48"/>
    <property type="match status" value="1"/>
</dbReference>
<dbReference type="Pfam" id="PF00128">
    <property type="entry name" value="Alpha-amylase"/>
    <property type="match status" value="1"/>
</dbReference>
<dbReference type="AlphaFoldDB" id="A0AA46I5C5"/>
<evidence type="ECO:0000313" key="3">
    <source>
        <dbReference type="EMBL" id="TDT69808.1"/>
    </source>
</evidence>
<dbReference type="InterPro" id="IPR013783">
    <property type="entry name" value="Ig-like_fold"/>
</dbReference>
<sequence>MYKKLGATLDRNGVFFYLWSPDIKRCKVYIYDKNDSNKELNSFYMNKNGEYWEFYLENSKMKVSTFDGYFYQYEIELQNGEKRRGLDPYAKSMAGFNPHLEDKIGKAAIIDMESEKAGEKDRSIGMNNLKNSLELIAYEVHVRDFTINTNVEGKGTFLGFANYTEGIEHLKKLGITHVQFLPIQNYYTVNEGDRDFRDRGGKYYNWGYDPHNYFTLEGWLSTDEKDPYTRIREFRYLVKKLHENGIGVIIDVVYNHTYGYDIFENIAPGKYYRYDKEKNISLKSGAGPSLETRNEMVRKLIIDSLKFFVDEYGVDGFRFDLMGFIDTKTIREIRRALGDNIILHGEAWNFTDLDVKEAPIKGFPEYYPLGIDLAMFNDTTRDAYAGRMENKGFVQGDYSLASICRTGIIANLIYFDNGGKDVDINKDIYNRFAHSPNEVLQYLSIHDGFTLWDKINLSFKGSKEEKIKILKQASVMLFTSQGKIIIHGGVEIARTKPLAKDDPESNRAHTSENIIEIEDTLGIKHFHENTYASSDFVNMYRWNRKNDKDFKKVYEYYCGLIKMKRAIKGFRYQYTENIQKAVRFIDKDMSIDNNKYIAFIINNTLEKDNIDETNFKYLLVVHNVKKDELIIKNMFIDKNTKIILDGEKAGIEHIENSKVIVKDGEVRIPAHTSVVLAK</sequence>
<dbReference type="InterPro" id="IPR017853">
    <property type="entry name" value="GH"/>
</dbReference>
<dbReference type="PANTHER" id="PTHR43002">
    <property type="entry name" value="GLYCOGEN DEBRANCHING ENZYME"/>
    <property type="match status" value="1"/>
</dbReference>
<dbReference type="SUPFAM" id="SSF81296">
    <property type="entry name" value="E set domains"/>
    <property type="match status" value="1"/>
</dbReference>
<dbReference type="GO" id="GO:0004553">
    <property type="term" value="F:hydrolase activity, hydrolyzing O-glycosyl compounds"/>
    <property type="evidence" value="ECO:0007669"/>
    <property type="project" value="InterPro"/>
</dbReference>
<comment type="similarity">
    <text evidence="1">Belongs to the glycosyl hydrolase 13 family.</text>
</comment>
<comment type="caution">
    <text evidence="3">The sequence shown here is derived from an EMBL/GenBank/DDBJ whole genome shotgun (WGS) entry which is preliminary data.</text>
</comment>
<dbReference type="GO" id="GO:0005975">
    <property type="term" value="P:carbohydrate metabolic process"/>
    <property type="evidence" value="ECO:0007669"/>
    <property type="project" value="InterPro"/>
</dbReference>
<protein>
    <submittedName>
        <fullName evidence="3">Pullulanase</fullName>
    </submittedName>
</protein>
<evidence type="ECO:0000256" key="1">
    <source>
        <dbReference type="ARBA" id="ARBA00008061"/>
    </source>
</evidence>
<name>A0AA46I5C5_9FUSO</name>
<dbReference type="InterPro" id="IPR006047">
    <property type="entry name" value="GH13_cat_dom"/>
</dbReference>
<dbReference type="RefSeq" id="WP_134113218.1">
    <property type="nucleotide sequence ID" value="NZ_SOBG01000005.1"/>
</dbReference>
<dbReference type="Gene3D" id="3.20.20.80">
    <property type="entry name" value="Glycosidases"/>
    <property type="match status" value="1"/>
</dbReference>
<dbReference type="CDD" id="cd11341">
    <property type="entry name" value="AmyAc_Pullulanase_LD-like"/>
    <property type="match status" value="1"/>
</dbReference>
<dbReference type="Gene3D" id="2.60.40.10">
    <property type="entry name" value="Immunoglobulins"/>
    <property type="match status" value="1"/>
</dbReference>
<reference evidence="3 4" key="1">
    <citation type="submission" date="2019-03" db="EMBL/GenBank/DDBJ databases">
        <title>Genomic Encyclopedia of Type Strains, Phase IV (KMG-IV): sequencing the most valuable type-strain genomes for metagenomic binning, comparative biology and taxonomic classification.</title>
        <authorList>
            <person name="Goeker M."/>
        </authorList>
    </citation>
    <scope>NUCLEOTIDE SEQUENCE [LARGE SCALE GENOMIC DNA]</scope>
    <source>
        <strain evidence="3 4">DSM 100055</strain>
    </source>
</reference>
<dbReference type="SMART" id="SM00642">
    <property type="entry name" value="Aamy"/>
    <property type="match status" value="1"/>
</dbReference>
<dbReference type="Proteomes" id="UP000294678">
    <property type="component" value="Unassembled WGS sequence"/>
</dbReference>
<evidence type="ECO:0000259" key="2">
    <source>
        <dbReference type="SMART" id="SM00642"/>
    </source>
</evidence>
<gene>
    <name evidence="3" type="ORF">EV215_1349</name>
</gene>
<dbReference type="SUPFAM" id="SSF51445">
    <property type="entry name" value="(Trans)glycosidases"/>
    <property type="match status" value="1"/>
</dbReference>
<evidence type="ECO:0000313" key="4">
    <source>
        <dbReference type="Proteomes" id="UP000294678"/>
    </source>
</evidence>
<dbReference type="InterPro" id="IPR014756">
    <property type="entry name" value="Ig_E-set"/>
</dbReference>
<feature type="domain" description="Glycosyl hydrolase family 13 catalytic" evidence="2">
    <location>
        <begin position="139"/>
        <end position="525"/>
    </location>
</feature>